<sequence>QDQNFSSIVMHLWSLALEMQFYFVVPLIFLVVNLFDNSRHRLIVHSLFFAELSIFVESSSNESRQFYLLHNRIWQFIIGFVAQEIDSELSKTLKMNLEKMESKFIWTTHICS</sequence>
<dbReference type="InterPro" id="IPR002656">
    <property type="entry name" value="Acyl_transf_3_dom"/>
</dbReference>
<keyword evidence="1" id="KW-0472">Membrane</keyword>
<feature type="non-terminal residue" evidence="3">
    <location>
        <position position="1"/>
    </location>
</feature>
<dbReference type="GO" id="GO:0016747">
    <property type="term" value="F:acyltransferase activity, transferring groups other than amino-acyl groups"/>
    <property type="evidence" value="ECO:0007669"/>
    <property type="project" value="InterPro"/>
</dbReference>
<proteinExistence type="predicted"/>
<dbReference type="AlphaFoldDB" id="A0AAV5USX4"/>
<accession>A0AAV5USX4</accession>
<dbReference type="Proteomes" id="UP001432322">
    <property type="component" value="Unassembled WGS sequence"/>
</dbReference>
<feature type="non-terminal residue" evidence="3">
    <location>
        <position position="112"/>
    </location>
</feature>
<keyword evidence="4" id="KW-1185">Reference proteome</keyword>
<protein>
    <recommendedName>
        <fullName evidence="2">Acyltransferase 3 domain-containing protein</fullName>
    </recommendedName>
</protein>
<dbReference type="Pfam" id="PF01757">
    <property type="entry name" value="Acyl_transf_3"/>
    <property type="match status" value="1"/>
</dbReference>
<name>A0AAV5USX4_9BILA</name>
<evidence type="ECO:0000313" key="3">
    <source>
        <dbReference type="EMBL" id="GMT09328.1"/>
    </source>
</evidence>
<feature type="transmembrane region" description="Helical" evidence="1">
    <location>
        <begin position="12"/>
        <end position="35"/>
    </location>
</feature>
<dbReference type="PANTHER" id="PTHR23028">
    <property type="entry name" value="ACETYLTRANSFERASE"/>
    <property type="match status" value="1"/>
</dbReference>
<dbReference type="EMBL" id="BTSY01000001">
    <property type="protein sequence ID" value="GMT09328.1"/>
    <property type="molecule type" value="Genomic_DNA"/>
</dbReference>
<gene>
    <name evidence="3" type="ORF">PFISCL1PPCAC_625</name>
</gene>
<dbReference type="GO" id="GO:0016020">
    <property type="term" value="C:membrane"/>
    <property type="evidence" value="ECO:0007669"/>
    <property type="project" value="TreeGrafter"/>
</dbReference>
<reference evidence="3" key="1">
    <citation type="submission" date="2023-10" db="EMBL/GenBank/DDBJ databases">
        <title>Genome assembly of Pristionchus species.</title>
        <authorList>
            <person name="Yoshida K."/>
            <person name="Sommer R.J."/>
        </authorList>
    </citation>
    <scope>NUCLEOTIDE SEQUENCE</scope>
    <source>
        <strain evidence="3">RS5133</strain>
    </source>
</reference>
<dbReference type="InterPro" id="IPR050879">
    <property type="entry name" value="Acyltransferase_3"/>
</dbReference>
<comment type="caution">
    <text evidence="3">The sequence shown here is derived from an EMBL/GenBank/DDBJ whole genome shotgun (WGS) entry which is preliminary data.</text>
</comment>
<dbReference type="GO" id="GO:0000271">
    <property type="term" value="P:polysaccharide biosynthetic process"/>
    <property type="evidence" value="ECO:0007669"/>
    <property type="project" value="TreeGrafter"/>
</dbReference>
<feature type="domain" description="Acyltransferase 3" evidence="2">
    <location>
        <begin position="3"/>
        <end position="84"/>
    </location>
</feature>
<organism evidence="3 4">
    <name type="scientific">Pristionchus fissidentatus</name>
    <dbReference type="NCBI Taxonomy" id="1538716"/>
    <lineage>
        <taxon>Eukaryota</taxon>
        <taxon>Metazoa</taxon>
        <taxon>Ecdysozoa</taxon>
        <taxon>Nematoda</taxon>
        <taxon>Chromadorea</taxon>
        <taxon>Rhabditida</taxon>
        <taxon>Rhabditina</taxon>
        <taxon>Diplogasteromorpha</taxon>
        <taxon>Diplogasteroidea</taxon>
        <taxon>Neodiplogasteridae</taxon>
        <taxon>Pristionchus</taxon>
    </lineage>
</organism>
<keyword evidence="1" id="KW-0812">Transmembrane</keyword>
<keyword evidence="1" id="KW-1133">Transmembrane helix</keyword>
<dbReference type="PANTHER" id="PTHR23028:SF53">
    <property type="entry name" value="ACYL_TRANSF_3 DOMAIN-CONTAINING PROTEIN"/>
    <property type="match status" value="1"/>
</dbReference>
<evidence type="ECO:0000313" key="4">
    <source>
        <dbReference type="Proteomes" id="UP001432322"/>
    </source>
</evidence>
<evidence type="ECO:0000256" key="1">
    <source>
        <dbReference type="SAM" id="Phobius"/>
    </source>
</evidence>
<evidence type="ECO:0000259" key="2">
    <source>
        <dbReference type="Pfam" id="PF01757"/>
    </source>
</evidence>